<accession>A0A396IJK5</accession>
<feature type="transmembrane region" description="Helical" evidence="1">
    <location>
        <begin position="12"/>
        <end position="38"/>
    </location>
</feature>
<protein>
    <recommendedName>
        <fullName evidence="4">Transmembrane protein</fullName>
    </recommendedName>
</protein>
<keyword evidence="1" id="KW-0812">Transmembrane</keyword>
<gene>
    <name evidence="2" type="ORF">MtrunA17_Chr3g0083611</name>
</gene>
<dbReference type="AlphaFoldDB" id="A0A396IJK5"/>
<name>A0A396IJK5_MEDTR</name>
<evidence type="ECO:0000313" key="3">
    <source>
        <dbReference type="Proteomes" id="UP000265566"/>
    </source>
</evidence>
<dbReference type="Proteomes" id="UP000265566">
    <property type="component" value="Chromosome 3"/>
</dbReference>
<comment type="caution">
    <text evidence="2">The sequence shown here is derived from an EMBL/GenBank/DDBJ whole genome shotgun (WGS) entry which is preliminary data.</text>
</comment>
<sequence length="42" mass="4944">MTSFHCRFSPFLALLFLLDIIIDFGYPCFSCFVLLFMMDQPC</sequence>
<evidence type="ECO:0000256" key="1">
    <source>
        <dbReference type="SAM" id="Phobius"/>
    </source>
</evidence>
<dbReference type="Gramene" id="rna13660">
    <property type="protein sequence ID" value="RHN65772.1"/>
    <property type="gene ID" value="gene13660"/>
</dbReference>
<proteinExistence type="predicted"/>
<keyword evidence="1" id="KW-0472">Membrane</keyword>
<reference evidence="3" key="1">
    <citation type="journal article" date="2018" name="Nat. Plants">
        <title>Whole-genome landscape of Medicago truncatula symbiotic genes.</title>
        <authorList>
            <person name="Pecrix Y."/>
            <person name="Staton S.E."/>
            <person name="Sallet E."/>
            <person name="Lelandais-Briere C."/>
            <person name="Moreau S."/>
            <person name="Carrere S."/>
            <person name="Blein T."/>
            <person name="Jardinaud M.F."/>
            <person name="Latrasse D."/>
            <person name="Zouine M."/>
            <person name="Zahm M."/>
            <person name="Kreplak J."/>
            <person name="Mayjonade B."/>
            <person name="Satge C."/>
            <person name="Perez M."/>
            <person name="Cauet S."/>
            <person name="Marande W."/>
            <person name="Chantry-Darmon C."/>
            <person name="Lopez-Roques C."/>
            <person name="Bouchez O."/>
            <person name="Berard A."/>
            <person name="Debelle F."/>
            <person name="Munos S."/>
            <person name="Bendahmane A."/>
            <person name="Berges H."/>
            <person name="Niebel A."/>
            <person name="Buitink J."/>
            <person name="Frugier F."/>
            <person name="Benhamed M."/>
            <person name="Crespi M."/>
            <person name="Gouzy J."/>
            <person name="Gamas P."/>
        </authorList>
    </citation>
    <scope>NUCLEOTIDE SEQUENCE [LARGE SCALE GENOMIC DNA]</scope>
    <source>
        <strain evidence="3">cv. Jemalong A17</strain>
    </source>
</reference>
<dbReference type="EMBL" id="PSQE01000003">
    <property type="protein sequence ID" value="RHN65772.1"/>
    <property type="molecule type" value="Genomic_DNA"/>
</dbReference>
<evidence type="ECO:0008006" key="4">
    <source>
        <dbReference type="Google" id="ProtNLM"/>
    </source>
</evidence>
<keyword evidence="1" id="KW-1133">Transmembrane helix</keyword>
<evidence type="ECO:0000313" key="2">
    <source>
        <dbReference type="EMBL" id="RHN65772.1"/>
    </source>
</evidence>
<organism evidence="2 3">
    <name type="scientific">Medicago truncatula</name>
    <name type="common">Barrel medic</name>
    <name type="synonym">Medicago tribuloides</name>
    <dbReference type="NCBI Taxonomy" id="3880"/>
    <lineage>
        <taxon>Eukaryota</taxon>
        <taxon>Viridiplantae</taxon>
        <taxon>Streptophyta</taxon>
        <taxon>Embryophyta</taxon>
        <taxon>Tracheophyta</taxon>
        <taxon>Spermatophyta</taxon>
        <taxon>Magnoliopsida</taxon>
        <taxon>eudicotyledons</taxon>
        <taxon>Gunneridae</taxon>
        <taxon>Pentapetalae</taxon>
        <taxon>rosids</taxon>
        <taxon>fabids</taxon>
        <taxon>Fabales</taxon>
        <taxon>Fabaceae</taxon>
        <taxon>Papilionoideae</taxon>
        <taxon>50 kb inversion clade</taxon>
        <taxon>NPAAA clade</taxon>
        <taxon>Hologalegina</taxon>
        <taxon>IRL clade</taxon>
        <taxon>Trifolieae</taxon>
        <taxon>Medicago</taxon>
    </lineage>
</organism>